<evidence type="ECO:0000313" key="4">
    <source>
        <dbReference type="Proteomes" id="UP001642487"/>
    </source>
</evidence>
<feature type="domain" description="VQ" evidence="2">
    <location>
        <begin position="118"/>
        <end position="138"/>
    </location>
</feature>
<dbReference type="PANTHER" id="PTHR33179">
    <property type="entry name" value="VQ MOTIF-CONTAINING PROTEIN"/>
    <property type="match status" value="1"/>
</dbReference>
<keyword evidence="4" id="KW-1185">Reference proteome</keyword>
<proteinExistence type="predicted"/>
<dbReference type="EMBL" id="OZ021739">
    <property type="protein sequence ID" value="CAK9322804.1"/>
    <property type="molecule type" value="Genomic_DNA"/>
</dbReference>
<dbReference type="Pfam" id="PF05678">
    <property type="entry name" value="VQ"/>
    <property type="match status" value="1"/>
</dbReference>
<sequence>MASSDNLPAFLNTWPFRSTFQDPWISDPFSRESQSLTRALHTSLLPSDSHAFSSFLDLISSDSAHPTDPTPTVSGISAGPPPEPDTAAAPKRQRTTSAIPPTGGKVSKRKSRASKRNHTTFITADPANFRQMVQQVTGVRFGNSQIQIPPVLKPEPQRPSAPFAVCGGDGLPTLDTSAFLLNNHNHQQSSGSGSEITHPGPLSFGPDLGLPNNGPIGSDFDTFSSFPTLESWKAVM</sequence>
<organism evidence="3 4">
    <name type="scientific">Citrullus colocynthis</name>
    <name type="common">colocynth</name>
    <dbReference type="NCBI Taxonomy" id="252529"/>
    <lineage>
        <taxon>Eukaryota</taxon>
        <taxon>Viridiplantae</taxon>
        <taxon>Streptophyta</taxon>
        <taxon>Embryophyta</taxon>
        <taxon>Tracheophyta</taxon>
        <taxon>Spermatophyta</taxon>
        <taxon>Magnoliopsida</taxon>
        <taxon>eudicotyledons</taxon>
        <taxon>Gunneridae</taxon>
        <taxon>Pentapetalae</taxon>
        <taxon>rosids</taxon>
        <taxon>fabids</taxon>
        <taxon>Cucurbitales</taxon>
        <taxon>Cucurbitaceae</taxon>
        <taxon>Benincaseae</taxon>
        <taxon>Citrullus</taxon>
    </lineage>
</organism>
<dbReference type="Proteomes" id="UP001642487">
    <property type="component" value="Chromosome 5"/>
</dbReference>
<evidence type="ECO:0000256" key="1">
    <source>
        <dbReference type="SAM" id="MobiDB-lite"/>
    </source>
</evidence>
<gene>
    <name evidence="3" type="ORF">CITCOLO1_LOCUS14967</name>
</gene>
<protein>
    <recommendedName>
        <fullName evidence="2">VQ domain-containing protein</fullName>
    </recommendedName>
</protein>
<dbReference type="InterPro" id="IPR039609">
    <property type="entry name" value="VQ_15/22"/>
</dbReference>
<name>A0ABP0YQK7_9ROSI</name>
<evidence type="ECO:0000313" key="3">
    <source>
        <dbReference type="EMBL" id="CAK9322804.1"/>
    </source>
</evidence>
<feature type="region of interest" description="Disordered" evidence="1">
    <location>
        <begin position="63"/>
        <end position="121"/>
    </location>
</feature>
<dbReference type="InterPro" id="IPR008889">
    <property type="entry name" value="VQ"/>
</dbReference>
<dbReference type="PANTHER" id="PTHR33179:SF9">
    <property type="entry name" value="OS01G0278000 PROTEIN"/>
    <property type="match status" value="1"/>
</dbReference>
<feature type="compositionally biased region" description="Basic residues" evidence="1">
    <location>
        <begin position="106"/>
        <end position="118"/>
    </location>
</feature>
<accession>A0ABP0YQK7</accession>
<evidence type="ECO:0000259" key="2">
    <source>
        <dbReference type="Pfam" id="PF05678"/>
    </source>
</evidence>
<reference evidence="3 4" key="1">
    <citation type="submission" date="2024-03" db="EMBL/GenBank/DDBJ databases">
        <authorList>
            <person name="Gkanogiannis A."/>
            <person name="Becerra Lopez-Lavalle L."/>
        </authorList>
    </citation>
    <scope>NUCLEOTIDE SEQUENCE [LARGE SCALE GENOMIC DNA]</scope>
</reference>